<keyword evidence="4 6" id="KW-1133">Transmembrane helix</keyword>
<accession>A0A3M2HK38</accession>
<evidence type="ECO:0000256" key="3">
    <source>
        <dbReference type="ARBA" id="ARBA00022692"/>
    </source>
</evidence>
<sequence length="64" mass="6987">MSDVMSYLAIALAFAVIALDLLAIISVFKSDRTVGSKALWALGIALFPILGLVFWLIVGLRRKH</sequence>
<evidence type="ECO:0000259" key="7">
    <source>
        <dbReference type="Pfam" id="PF13396"/>
    </source>
</evidence>
<organism evidence="8 9">
    <name type="scientific">Stutzerimonas zhaodongensis</name>
    <dbReference type="NCBI Taxonomy" id="1176257"/>
    <lineage>
        <taxon>Bacteria</taxon>
        <taxon>Pseudomonadati</taxon>
        <taxon>Pseudomonadota</taxon>
        <taxon>Gammaproteobacteria</taxon>
        <taxon>Pseudomonadales</taxon>
        <taxon>Pseudomonadaceae</taxon>
        <taxon>Stutzerimonas</taxon>
    </lineage>
</organism>
<keyword evidence="2" id="KW-1003">Cell membrane</keyword>
<keyword evidence="5 6" id="KW-0472">Membrane</keyword>
<protein>
    <recommendedName>
        <fullName evidence="7">Cardiolipin synthase N-terminal domain-containing protein</fullName>
    </recommendedName>
</protein>
<gene>
    <name evidence="8" type="ORF">EA797_14825</name>
</gene>
<keyword evidence="3 6" id="KW-0812">Transmembrane</keyword>
<dbReference type="Proteomes" id="UP000269774">
    <property type="component" value="Unassembled WGS sequence"/>
</dbReference>
<evidence type="ECO:0000256" key="2">
    <source>
        <dbReference type="ARBA" id="ARBA00022475"/>
    </source>
</evidence>
<reference evidence="8 9" key="1">
    <citation type="submission" date="2018-10" db="EMBL/GenBank/DDBJ databases">
        <title>Pseudomonas zhaodongensis NEAU-ST5-21(T) genome.</title>
        <authorList>
            <person name="Peng J."/>
            <person name="Liu Z.-P."/>
        </authorList>
    </citation>
    <scope>NUCLEOTIDE SEQUENCE [LARGE SCALE GENOMIC DNA]</scope>
    <source>
        <strain evidence="8 9">NEAU-ST5-21</strain>
    </source>
</reference>
<proteinExistence type="predicted"/>
<dbReference type="EMBL" id="RFFM01000003">
    <property type="protein sequence ID" value="RMH89378.1"/>
    <property type="molecule type" value="Genomic_DNA"/>
</dbReference>
<evidence type="ECO:0000313" key="9">
    <source>
        <dbReference type="Proteomes" id="UP000269774"/>
    </source>
</evidence>
<name>A0A3M2HK38_9GAMM</name>
<evidence type="ECO:0000313" key="8">
    <source>
        <dbReference type="EMBL" id="RMH89378.1"/>
    </source>
</evidence>
<feature type="domain" description="Cardiolipin synthase N-terminal" evidence="7">
    <location>
        <begin position="18"/>
        <end position="59"/>
    </location>
</feature>
<comment type="caution">
    <text evidence="8">The sequence shown here is derived from an EMBL/GenBank/DDBJ whole genome shotgun (WGS) entry which is preliminary data.</text>
</comment>
<dbReference type="RefSeq" id="WP_122166864.1">
    <property type="nucleotide sequence ID" value="NZ_CP180504.1"/>
</dbReference>
<evidence type="ECO:0000256" key="4">
    <source>
        <dbReference type="ARBA" id="ARBA00022989"/>
    </source>
</evidence>
<comment type="subcellular location">
    <subcellularLocation>
        <location evidence="1">Cell membrane</location>
        <topology evidence="1">Multi-pass membrane protein</topology>
    </subcellularLocation>
</comment>
<evidence type="ECO:0000256" key="1">
    <source>
        <dbReference type="ARBA" id="ARBA00004651"/>
    </source>
</evidence>
<keyword evidence="9" id="KW-1185">Reference proteome</keyword>
<evidence type="ECO:0000256" key="6">
    <source>
        <dbReference type="SAM" id="Phobius"/>
    </source>
</evidence>
<dbReference type="OrthoDB" id="7030203at2"/>
<dbReference type="GO" id="GO:0005886">
    <property type="term" value="C:plasma membrane"/>
    <property type="evidence" value="ECO:0007669"/>
    <property type="project" value="UniProtKB-SubCell"/>
</dbReference>
<dbReference type="Pfam" id="PF13396">
    <property type="entry name" value="PLDc_N"/>
    <property type="match status" value="1"/>
</dbReference>
<feature type="transmembrane region" description="Helical" evidence="6">
    <location>
        <begin position="7"/>
        <end position="28"/>
    </location>
</feature>
<dbReference type="InterPro" id="IPR027379">
    <property type="entry name" value="CLS_N"/>
</dbReference>
<feature type="transmembrane region" description="Helical" evidence="6">
    <location>
        <begin position="40"/>
        <end position="60"/>
    </location>
</feature>
<evidence type="ECO:0000256" key="5">
    <source>
        <dbReference type="ARBA" id="ARBA00023136"/>
    </source>
</evidence>
<dbReference type="AlphaFoldDB" id="A0A3M2HK38"/>